<feature type="transmembrane region" description="Helical" evidence="7">
    <location>
        <begin position="16"/>
        <end position="43"/>
    </location>
</feature>
<feature type="transmembrane region" description="Helical" evidence="7">
    <location>
        <begin position="236"/>
        <end position="265"/>
    </location>
</feature>
<evidence type="ECO:0008006" key="10">
    <source>
        <dbReference type="Google" id="ProtNLM"/>
    </source>
</evidence>
<evidence type="ECO:0000256" key="3">
    <source>
        <dbReference type="ARBA" id="ARBA00022692"/>
    </source>
</evidence>
<evidence type="ECO:0000256" key="5">
    <source>
        <dbReference type="ARBA" id="ARBA00023136"/>
    </source>
</evidence>
<name>A0A0W1R7N2_9EURY</name>
<comment type="caution">
    <text evidence="8">The sequence shown here is derived from an EMBL/GenBank/DDBJ whole genome shotgun (WGS) entry which is preliminary data.</text>
</comment>
<dbReference type="PANTHER" id="PTHR21716:SF4">
    <property type="entry name" value="TRANSMEMBRANE PROTEIN 245"/>
    <property type="match status" value="1"/>
</dbReference>
<reference evidence="8 9" key="1">
    <citation type="submission" date="2015-12" db="EMBL/GenBank/DDBJ databases">
        <title>Haloprofundus marisrubri gen. nov., sp. nov., an extremely halophilic archaeon isolated from the Discovery deep brine-seawater interface in the Red Sea.</title>
        <authorList>
            <person name="Zhang G."/>
            <person name="Stingl U."/>
            <person name="Rashid M."/>
        </authorList>
    </citation>
    <scope>NUCLEOTIDE SEQUENCE [LARGE SCALE GENOMIC DNA]</scope>
    <source>
        <strain evidence="8 9">SB9</strain>
    </source>
</reference>
<evidence type="ECO:0000313" key="8">
    <source>
        <dbReference type="EMBL" id="KTG09438.1"/>
    </source>
</evidence>
<feature type="transmembrane region" description="Helical" evidence="7">
    <location>
        <begin position="277"/>
        <end position="295"/>
    </location>
</feature>
<keyword evidence="9" id="KW-1185">Reference proteome</keyword>
<dbReference type="AlphaFoldDB" id="A0A0W1R7N2"/>
<dbReference type="Proteomes" id="UP000054387">
    <property type="component" value="Unassembled WGS sequence"/>
</dbReference>
<dbReference type="RefSeq" id="WP_058582590.1">
    <property type="nucleotide sequence ID" value="NZ_LOPU01000029.1"/>
</dbReference>
<evidence type="ECO:0000256" key="1">
    <source>
        <dbReference type="ARBA" id="ARBA00004141"/>
    </source>
</evidence>
<dbReference type="Pfam" id="PF01594">
    <property type="entry name" value="AI-2E_transport"/>
    <property type="match status" value="1"/>
</dbReference>
<feature type="transmembrane region" description="Helical" evidence="7">
    <location>
        <begin position="315"/>
        <end position="339"/>
    </location>
</feature>
<feature type="region of interest" description="Disordered" evidence="6">
    <location>
        <begin position="360"/>
        <end position="381"/>
    </location>
</feature>
<feature type="transmembrane region" description="Helical" evidence="7">
    <location>
        <begin position="64"/>
        <end position="89"/>
    </location>
</feature>
<gene>
    <name evidence="8" type="ORF">AUR64_16810</name>
</gene>
<dbReference type="EMBL" id="LOPU01000029">
    <property type="protein sequence ID" value="KTG09438.1"/>
    <property type="molecule type" value="Genomic_DNA"/>
</dbReference>
<comment type="subcellular location">
    <subcellularLocation>
        <location evidence="1">Membrane</location>
        <topology evidence="1">Multi-pass membrane protein</topology>
    </subcellularLocation>
</comment>
<evidence type="ECO:0000256" key="7">
    <source>
        <dbReference type="SAM" id="Phobius"/>
    </source>
</evidence>
<feature type="compositionally biased region" description="Polar residues" evidence="6">
    <location>
        <begin position="360"/>
        <end position="371"/>
    </location>
</feature>
<feature type="compositionally biased region" description="Basic and acidic residues" evidence="6">
    <location>
        <begin position="372"/>
        <end position="381"/>
    </location>
</feature>
<keyword evidence="3 7" id="KW-0812">Transmembrane</keyword>
<proteinExistence type="inferred from homology"/>
<evidence type="ECO:0000256" key="4">
    <source>
        <dbReference type="ARBA" id="ARBA00022989"/>
    </source>
</evidence>
<comment type="similarity">
    <text evidence="2">Belongs to the autoinducer-2 exporter (AI-2E) (TC 2.A.86) family.</text>
</comment>
<organism evidence="8 9">
    <name type="scientific">Haloprofundus marisrubri</name>
    <dbReference type="NCBI Taxonomy" id="1514971"/>
    <lineage>
        <taxon>Archaea</taxon>
        <taxon>Methanobacteriati</taxon>
        <taxon>Methanobacteriota</taxon>
        <taxon>Stenosarchaea group</taxon>
        <taxon>Halobacteria</taxon>
        <taxon>Halobacteriales</taxon>
        <taxon>Haloferacaceae</taxon>
        <taxon>Haloprofundus</taxon>
    </lineage>
</organism>
<dbReference type="STRING" id="1514971.AUR64_16810"/>
<protein>
    <recommendedName>
        <fullName evidence="10">Permease</fullName>
    </recommendedName>
</protein>
<evidence type="ECO:0000256" key="2">
    <source>
        <dbReference type="ARBA" id="ARBA00009773"/>
    </source>
</evidence>
<feature type="transmembrane region" description="Helical" evidence="7">
    <location>
        <begin position="203"/>
        <end position="224"/>
    </location>
</feature>
<feature type="transmembrane region" description="Helical" evidence="7">
    <location>
        <begin position="145"/>
        <end position="167"/>
    </location>
</feature>
<keyword evidence="5 7" id="KW-0472">Membrane</keyword>
<keyword evidence="4 7" id="KW-1133">Transmembrane helix</keyword>
<dbReference type="OrthoDB" id="282734at2157"/>
<sequence length="381" mass="40414">MFADIDTSLSRTTVGWWLLTLALGATLAFVAYSFVGTLVLGLFAYYGTRPLYRRVRTVAPSDGLAAISTLLLTILPLFLVVAAIAVVGLNELSSVTGGQMEALLQAIPGTQNLSQLQSVLNQPGQVVSAVRNGQIQGMLTAGVGVLGAIANGLLHLSLAFTIGYFLLRDGNQVADWFRSDVADPGTAAYGYVTAVDKDLETLYFGNILLIFVVAVLATAVYHGYNLVAPDPVTVPLAALLALLTGLATLVPIVVGKLVYVPLVLALLVRAFQASGSLIVYPLGLLVVCFLLLDILPQTVLRPYISGRKIHTGLVMFSYIMGTMLFGWYGLFLGPLVLVLSLQLIRIVFAELLHGESVTPETTMSALGSSPETESKPDASGE</sequence>
<evidence type="ECO:0000313" key="9">
    <source>
        <dbReference type="Proteomes" id="UP000054387"/>
    </source>
</evidence>
<dbReference type="GO" id="GO:0016020">
    <property type="term" value="C:membrane"/>
    <property type="evidence" value="ECO:0007669"/>
    <property type="project" value="UniProtKB-SubCell"/>
</dbReference>
<dbReference type="PANTHER" id="PTHR21716">
    <property type="entry name" value="TRANSMEMBRANE PROTEIN"/>
    <property type="match status" value="1"/>
</dbReference>
<evidence type="ECO:0000256" key="6">
    <source>
        <dbReference type="SAM" id="MobiDB-lite"/>
    </source>
</evidence>
<dbReference type="InterPro" id="IPR002549">
    <property type="entry name" value="AI-2E-like"/>
</dbReference>
<accession>A0A0W1R7N2</accession>